<keyword evidence="2" id="KW-1185">Reference proteome</keyword>
<proteinExistence type="predicted"/>
<evidence type="ECO:0000313" key="1">
    <source>
        <dbReference type="EMBL" id="KAK3680763.1"/>
    </source>
</evidence>
<evidence type="ECO:0000313" key="2">
    <source>
        <dbReference type="Proteomes" id="UP001281147"/>
    </source>
</evidence>
<dbReference type="Proteomes" id="UP001281147">
    <property type="component" value="Unassembled WGS sequence"/>
</dbReference>
<dbReference type="EMBL" id="JAUTXU010000427">
    <property type="protein sequence ID" value="KAK3680763.1"/>
    <property type="molecule type" value="Genomic_DNA"/>
</dbReference>
<comment type="caution">
    <text evidence="1">The sequence shown here is derived from an EMBL/GenBank/DDBJ whole genome shotgun (WGS) entry which is preliminary data.</text>
</comment>
<sequence length="332" mass="35914">MAPIILPANQPPARPYKGGRQIADFRGNKSHEPNTSEDWVASTTCCGGCAGSKLGMTTLPDGRLFADVVADQPEYWLGMEHVKAFGVDTKVLVKLLDAGERLFIHAHPHVDWAREHVGAAHGKAEAWLILTPGVVHLGLKEDISHDDLLQIVEEERGAELLTMMHRLEVQPFDCVYVAPGTLHATGEGILLVEVQEPEDLSVLCEWKGYGVDGAKDGHLGLGFPVALTAVERKGWSRSELEGLVTMATAQGSVVKQAKRYFDIDRVKVDGVEKCRRGFAVLIVCSGEMNLELGDGSATSVAKGNTLVIPYGDGDFLIQGKGEIILVRPPVPQ</sequence>
<gene>
    <name evidence="1" type="ORF">LTR37_021071</name>
</gene>
<protein>
    <submittedName>
        <fullName evidence="1">Uncharacterized protein</fullName>
    </submittedName>
</protein>
<accession>A0ACC3M9F4</accession>
<organism evidence="1 2">
    <name type="scientific">Vermiconidia calcicola</name>
    <dbReference type="NCBI Taxonomy" id="1690605"/>
    <lineage>
        <taxon>Eukaryota</taxon>
        <taxon>Fungi</taxon>
        <taxon>Dikarya</taxon>
        <taxon>Ascomycota</taxon>
        <taxon>Pezizomycotina</taxon>
        <taxon>Dothideomycetes</taxon>
        <taxon>Dothideomycetidae</taxon>
        <taxon>Mycosphaerellales</taxon>
        <taxon>Extremaceae</taxon>
        <taxon>Vermiconidia</taxon>
    </lineage>
</organism>
<name>A0ACC3M9F4_9PEZI</name>
<reference evidence="1" key="1">
    <citation type="submission" date="2023-07" db="EMBL/GenBank/DDBJ databases">
        <title>Black Yeasts Isolated from many extreme environments.</title>
        <authorList>
            <person name="Coleine C."/>
            <person name="Stajich J.E."/>
            <person name="Selbmann L."/>
        </authorList>
    </citation>
    <scope>NUCLEOTIDE SEQUENCE</scope>
    <source>
        <strain evidence="1">CCFEE 5714</strain>
    </source>
</reference>